<dbReference type="AlphaFoldDB" id="A0A7R9E9E5"/>
<dbReference type="EMBL" id="OB793869">
    <property type="protein sequence ID" value="CAD7428809.1"/>
    <property type="molecule type" value="Genomic_DNA"/>
</dbReference>
<evidence type="ECO:0000256" key="1">
    <source>
        <dbReference type="SAM" id="MobiDB-lite"/>
    </source>
</evidence>
<feature type="region of interest" description="Disordered" evidence="1">
    <location>
        <begin position="46"/>
        <end position="65"/>
    </location>
</feature>
<name>A0A7R9E9E5_9NEOP</name>
<organism evidence="2">
    <name type="scientific">Timema monikensis</name>
    <dbReference type="NCBI Taxonomy" id="170555"/>
    <lineage>
        <taxon>Eukaryota</taxon>
        <taxon>Metazoa</taxon>
        <taxon>Ecdysozoa</taxon>
        <taxon>Arthropoda</taxon>
        <taxon>Hexapoda</taxon>
        <taxon>Insecta</taxon>
        <taxon>Pterygota</taxon>
        <taxon>Neoptera</taxon>
        <taxon>Polyneoptera</taxon>
        <taxon>Phasmatodea</taxon>
        <taxon>Timematodea</taxon>
        <taxon>Timematoidea</taxon>
        <taxon>Timematidae</taxon>
        <taxon>Timema</taxon>
    </lineage>
</organism>
<reference evidence="2" key="1">
    <citation type="submission" date="2020-11" db="EMBL/GenBank/DDBJ databases">
        <authorList>
            <person name="Tran Van P."/>
        </authorList>
    </citation>
    <scope>NUCLEOTIDE SEQUENCE</scope>
</reference>
<protein>
    <submittedName>
        <fullName evidence="2">Uncharacterized protein</fullName>
    </submittedName>
</protein>
<accession>A0A7R9E9E5</accession>
<proteinExistence type="predicted"/>
<gene>
    <name evidence="2" type="ORF">TMSB3V08_LOCUS5600</name>
</gene>
<evidence type="ECO:0000313" key="2">
    <source>
        <dbReference type="EMBL" id="CAD7428809.1"/>
    </source>
</evidence>
<sequence length="97" mass="10620">MNSPKLATKVAREGIIQSQLDQSDEEELSPELGRLIIEEVDPHLRDGRMGNHLVKTTPNSPERDSNLELPVLSSLAHQETSALTNYAAEAGFLGIDL</sequence>